<dbReference type="GO" id="GO:0006310">
    <property type="term" value="P:DNA recombination"/>
    <property type="evidence" value="ECO:0007669"/>
    <property type="project" value="InterPro"/>
</dbReference>
<dbReference type="Gene3D" id="3.30.470.30">
    <property type="entry name" value="DNA ligase/mRNA capping enzyme"/>
    <property type="match status" value="1"/>
</dbReference>
<comment type="function">
    <text evidence="16">Second step of mRNA capping. Transfer of the GMP moiety of GTP to the 5'-end of RNA via an enzyme-GMP covalent reaction intermediate.</text>
</comment>
<keyword evidence="7 16" id="KW-0548">Nucleotidyltransferase</keyword>
<dbReference type="SUPFAM" id="SSF56091">
    <property type="entry name" value="DNA ligase/mRNA capping enzyme, catalytic domain"/>
    <property type="match status" value="1"/>
</dbReference>
<keyword evidence="10 16" id="KW-0342">GTP-binding</keyword>
<dbReference type="GeneID" id="54547740"/>
<dbReference type="GO" id="GO:0031533">
    <property type="term" value="C:mRNA capping enzyme complex"/>
    <property type="evidence" value="ECO:0007669"/>
    <property type="project" value="InterPro"/>
</dbReference>
<keyword evidence="20" id="KW-1185">Reference proteome</keyword>
<evidence type="ECO:0000256" key="10">
    <source>
        <dbReference type="ARBA" id="ARBA00023134"/>
    </source>
</evidence>
<evidence type="ECO:0000256" key="17">
    <source>
        <dbReference type="PIRSR" id="PIRSR036959-1"/>
    </source>
</evidence>
<dbReference type="PANTHER" id="PTHR10367:SF17">
    <property type="entry name" value="MRNA-CAPPING ENZYME"/>
    <property type="match status" value="1"/>
</dbReference>
<evidence type="ECO:0000256" key="15">
    <source>
        <dbReference type="ARBA" id="ARBA00047082"/>
    </source>
</evidence>
<dbReference type="Pfam" id="PF01331">
    <property type="entry name" value="mRNA_cap_enzyme"/>
    <property type="match status" value="1"/>
</dbReference>
<accession>A0A6A6JK88</accession>
<evidence type="ECO:0000256" key="6">
    <source>
        <dbReference type="ARBA" id="ARBA00022679"/>
    </source>
</evidence>
<evidence type="ECO:0000256" key="13">
    <source>
        <dbReference type="ARBA" id="ARBA00030702"/>
    </source>
</evidence>
<evidence type="ECO:0000259" key="18">
    <source>
        <dbReference type="PROSITE" id="PS50160"/>
    </source>
</evidence>
<evidence type="ECO:0000256" key="8">
    <source>
        <dbReference type="ARBA" id="ARBA00022741"/>
    </source>
</evidence>
<keyword evidence="11 16" id="KW-0539">Nucleus</keyword>
<keyword evidence="8 16" id="KW-0547">Nucleotide-binding</keyword>
<gene>
    <name evidence="19" type="ORF">EI97DRAFT_305917</name>
</gene>
<dbReference type="GO" id="GO:0005525">
    <property type="term" value="F:GTP binding"/>
    <property type="evidence" value="ECO:0007669"/>
    <property type="project" value="UniProtKB-KW"/>
</dbReference>
<protein>
    <recommendedName>
        <fullName evidence="4 16">mRNA-capping enzyme subunit alpha</fullName>
        <ecNumber evidence="3 16">2.7.7.50</ecNumber>
    </recommendedName>
    <alternativeName>
        <fullName evidence="12 16">GTP--RNA guanylyltransferase</fullName>
    </alternativeName>
    <alternativeName>
        <fullName evidence="13 16">mRNA guanylyltransferase</fullName>
    </alternativeName>
</protein>
<keyword evidence="6 16" id="KW-0808">Transferase</keyword>
<dbReference type="GO" id="GO:0004484">
    <property type="term" value="F:mRNA guanylyltransferase activity"/>
    <property type="evidence" value="ECO:0007669"/>
    <property type="project" value="UniProtKB-EC"/>
</dbReference>
<evidence type="ECO:0000313" key="20">
    <source>
        <dbReference type="Proteomes" id="UP000800097"/>
    </source>
</evidence>
<dbReference type="RefSeq" id="XP_033654550.1">
    <property type="nucleotide sequence ID" value="XM_033794565.1"/>
</dbReference>
<dbReference type="GO" id="GO:0005524">
    <property type="term" value="F:ATP binding"/>
    <property type="evidence" value="ECO:0007669"/>
    <property type="project" value="InterPro"/>
</dbReference>
<dbReference type="PANTHER" id="PTHR10367">
    <property type="entry name" value="MRNA-CAPPING ENZYME"/>
    <property type="match status" value="1"/>
</dbReference>
<comment type="subunit">
    <text evidence="15">Heterodimer. The mRNA-capping enzyme is composed of two separate chains alpha and beta, respectively a mRNA guanylyltransferase and an mRNA 5'-triphosphate monophosphatase.</text>
</comment>
<evidence type="ECO:0000256" key="11">
    <source>
        <dbReference type="ARBA" id="ARBA00023242"/>
    </source>
</evidence>
<dbReference type="EMBL" id="ML986491">
    <property type="protein sequence ID" value="KAF2277011.1"/>
    <property type="molecule type" value="Genomic_DNA"/>
</dbReference>
<dbReference type="InterPro" id="IPR012340">
    <property type="entry name" value="NA-bd_OB-fold"/>
</dbReference>
<organism evidence="19 20">
    <name type="scientific">Westerdykella ornata</name>
    <dbReference type="NCBI Taxonomy" id="318751"/>
    <lineage>
        <taxon>Eukaryota</taxon>
        <taxon>Fungi</taxon>
        <taxon>Dikarya</taxon>
        <taxon>Ascomycota</taxon>
        <taxon>Pezizomycotina</taxon>
        <taxon>Dothideomycetes</taxon>
        <taxon>Pleosporomycetidae</taxon>
        <taxon>Pleosporales</taxon>
        <taxon>Sporormiaceae</taxon>
        <taxon>Westerdykella</taxon>
    </lineage>
</organism>
<comment type="subcellular location">
    <subcellularLocation>
        <location evidence="1 16">Nucleus</location>
    </subcellularLocation>
</comment>
<dbReference type="Pfam" id="PF03919">
    <property type="entry name" value="mRNA_cap_C"/>
    <property type="match status" value="1"/>
</dbReference>
<feature type="active site" description="N6-GMP-lysine intermediate" evidence="17">
    <location>
        <position position="64"/>
    </location>
</feature>
<dbReference type="InterPro" id="IPR001339">
    <property type="entry name" value="mRNA_cap_enzyme_adenylation"/>
</dbReference>
<dbReference type="PIRSF" id="PIRSF036959">
    <property type="entry name" value="mRNA_cap_alpha"/>
    <property type="match status" value="1"/>
</dbReference>
<dbReference type="SUPFAM" id="SSF50249">
    <property type="entry name" value="Nucleic acid-binding proteins"/>
    <property type="match status" value="1"/>
</dbReference>
<feature type="domain" description="ATP-dependent DNA ligase family profile" evidence="18">
    <location>
        <begin position="143"/>
        <end position="269"/>
    </location>
</feature>
<dbReference type="GO" id="GO:0003910">
    <property type="term" value="F:DNA ligase (ATP) activity"/>
    <property type="evidence" value="ECO:0007669"/>
    <property type="project" value="InterPro"/>
</dbReference>
<evidence type="ECO:0000256" key="16">
    <source>
        <dbReference type="PIRNR" id="PIRNR036959"/>
    </source>
</evidence>
<dbReference type="OrthoDB" id="200924at2759"/>
<dbReference type="Proteomes" id="UP000800097">
    <property type="component" value="Unassembled WGS sequence"/>
</dbReference>
<dbReference type="PROSITE" id="PS50160">
    <property type="entry name" value="DNA_LIGASE_A3"/>
    <property type="match status" value="1"/>
</dbReference>
<evidence type="ECO:0000256" key="9">
    <source>
        <dbReference type="ARBA" id="ARBA00023042"/>
    </source>
</evidence>
<dbReference type="EC" id="2.7.7.50" evidence="3 16"/>
<keyword evidence="9 16" id="KW-0506">mRNA capping</keyword>
<evidence type="ECO:0000256" key="7">
    <source>
        <dbReference type="ARBA" id="ARBA00022695"/>
    </source>
</evidence>
<comment type="catalytic activity">
    <reaction evidence="14">
        <text>a 5'-end diphospho-ribonucleoside in mRNA + GTP + H(+) = a 5'-end (5'-triphosphoguanosine)-ribonucleoside in mRNA + diphosphate</text>
        <dbReference type="Rhea" id="RHEA:67012"/>
        <dbReference type="Rhea" id="RHEA-COMP:17165"/>
        <dbReference type="Rhea" id="RHEA-COMP:17166"/>
        <dbReference type="ChEBI" id="CHEBI:15378"/>
        <dbReference type="ChEBI" id="CHEBI:33019"/>
        <dbReference type="ChEBI" id="CHEBI:37565"/>
        <dbReference type="ChEBI" id="CHEBI:167616"/>
        <dbReference type="ChEBI" id="CHEBI:167617"/>
        <dbReference type="EC" id="2.7.7.50"/>
    </reaction>
    <physiologicalReaction direction="left-to-right" evidence="14">
        <dbReference type="Rhea" id="RHEA:67013"/>
    </physiologicalReaction>
</comment>
<evidence type="ECO:0000256" key="14">
    <source>
        <dbReference type="ARBA" id="ARBA00044624"/>
    </source>
</evidence>
<sequence length="439" mass="50743">MHHSSVPPEIPGTQVPPSEVHGLREQVATLLMRDNTRFPGAQPVSFARHHIEELQRTEYFLCEKTDGIRCLLFLYFLEDAAGNFQPLTFLIDRKNNYYEVQPPFRFPHYRFPNDADKYLFSTILDGELVHDRVPGQPKPRLIFYVFDALVIDGQRVTDRPLDKRLGYMRDQVFKPHAHWLARNNGVPLGGTEPFRVKEKQMFPPYSIRDMFEVILPKLPHGNDGLVFTCKTTPYRFGTDPHILKWKPPHENTIDFKLRLGSFPLFDPEDGDEEGPIPDYDAPPDRIQLLVLHEKGNYQHFADMYFTTQDWDMLKSLGQRLDGRIIECFRDGQGRWTFKREDDGTPRFRDDKRDANHISTVESVLESLRDPVTEQDLLDASPAIRVAVKRMQEVEKERQRQWVREQIEMEREREAKKRKISEVDGVGVGMGAGGGAGGGA</sequence>
<dbReference type="InterPro" id="IPR012310">
    <property type="entry name" value="DNA_ligase_ATP-dep_cent"/>
</dbReference>
<dbReference type="InterPro" id="IPR013846">
    <property type="entry name" value="mRNA_cap_enzyme_C"/>
</dbReference>
<reference evidence="19" key="1">
    <citation type="journal article" date="2020" name="Stud. Mycol.">
        <title>101 Dothideomycetes genomes: a test case for predicting lifestyles and emergence of pathogens.</title>
        <authorList>
            <person name="Haridas S."/>
            <person name="Albert R."/>
            <person name="Binder M."/>
            <person name="Bloem J."/>
            <person name="Labutti K."/>
            <person name="Salamov A."/>
            <person name="Andreopoulos B."/>
            <person name="Baker S."/>
            <person name="Barry K."/>
            <person name="Bills G."/>
            <person name="Bluhm B."/>
            <person name="Cannon C."/>
            <person name="Castanera R."/>
            <person name="Culley D."/>
            <person name="Daum C."/>
            <person name="Ezra D."/>
            <person name="Gonzalez J."/>
            <person name="Henrissat B."/>
            <person name="Kuo A."/>
            <person name="Liang C."/>
            <person name="Lipzen A."/>
            <person name="Lutzoni F."/>
            <person name="Magnuson J."/>
            <person name="Mondo S."/>
            <person name="Nolan M."/>
            <person name="Ohm R."/>
            <person name="Pangilinan J."/>
            <person name="Park H.-J."/>
            <person name="Ramirez L."/>
            <person name="Alfaro M."/>
            <person name="Sun H."/>
            <person name="Tritt A."/>
            <person name="Yoshinaga Y."/>
            <person name="Zwiers L.-H."/>
            <person name="Turgeon B."/>
            <person name="Goodwin S."/>
            <person name="Spatafora J."/>
            <person name="Crous P."/>
            <person name="Grigoriev I."/>
        </authorList>
    </citation>
    <scope>NUCLEOTIDE SEQUENCE</scope>
    <source>
        <strain evidence="19">CBS 379.55</strain>
    </source>
</reference>
<evidence type="ECO:0000256" key="4">
    <source>
        <dbReference type="ARBA" id="ARBA00019171"/>
    </source>
</evidence>
<proteinExistence type="inferred from homology"/>
<evidence type="ECO:0000256" key="5">
    <source>
        <dbReference type="ARBA" id="ARBA00022664"/>
    </source>
</evidence>
<dbReference type="GO" id="GO:0006281">
    <property type="term" value="P:DNA repair"/>
    <property type="evidence" value="ECO:0007669"/>
    <property type="project" value="InterPro"/>
</dbReference>
<dbReference type="Gene3D" id="2.40.50.140">
    <property type="entry name" value="Nucleic acid-binding proteins"/>
    <property type="match status" value="1"/>
</dbReference>
<keyword evidence="5 16" id="KW-0507">mRNA processing</keyword>
<comment type="similarity">
    <text evidence="2 16">Belongs to the eukaryotic GTase family.</text>
</comment>
<evidence type="ECO:0000256" key="12">
    <source>
        <dbReference type="ARBA" id="ARBA00029909"/>
    </source>
</evidence>
<dbReference type="AlphaFoldDB" id="A0A6A6JK88"/>
<dbReference type="InterPro" id="IPR017075">
    <property type="entry name" value="mRNA_cap_enzyme_alpha"/>
</dbReference>
<evidence type="ECO:0000256" key="2">
    <source>
        <dbReference type="ARBA" id="ARBA00010237"/>
    </source>
</evidence>
<evidence type="ECO:0000256" key="3">
    <source>
        <dbReference type="ARBA" id="ARBA00012475"/>
    </source>
</evidence>
<name>A0A6A6JK88_WESOR</name>
<dbReference type="InterPro" id="IPR051029">
    <property type="entry name" value="mRNA_Capping_Enz/RNA_Phosphat"/>
</dbReference>
<evidence type="ECO:0000313" key="19">
    <source>
        <dbReference type="EMBL" id="KAF2277011.1"/>
    </source>
</evidence>
<dbReference type="CDD" id="cd07895">
    <property type="entry name" value="Adenylation_mRNA_capping"/>
    <property type="match status" value="1"/>
</dbReference>
<evidence type="ECO:0000256" key="1">
    <source>
        <dbReference type="ARBA" id="ARBA00004123"/>
    </source>
</evidence>
<dbReference type="GO" id="GO:0006370">
    <property type="term" value="P:7-methylguanosine mRNA capping"/>
    <property type="evidence" value="ECO:0007669"/>
    <property type="project" value="UniProtKB-KW"/>
</dbReference>